<feature type="region of interest" description="Disordered" evidence="1">
    <location>
        <begin position="865"/>
        <end position="909"/>
    </location>
</feature>
<organism evidence="2">
    <name type="scientific">Sporisorium scitamineum</name>
    <dbReference type="NCBI Taxonomy" id="49012"/>
    <lineage>
        <taxon>Eukaryota</taxon>
        <taxon>Fungi</taxon>
        <taxon>Dikarya</taxon>
        <taxon>Basidiomycota</taxon>
        <taxon>Ustilaginomycotina</taxon>
        <taxon>Ustilaginomycetes</taxon>
        <taxon>Ustilaginales</taxon>
        <taxon>Ustilaginaceae</taxon>
        <taxon>Sporisorium</taxon>
    </lineage>
</organism>
<sequence length="1061" mass="113671">MASLNHRNEATADASRASLAIHRVRFVNWSPSTVTALAVSPSFAGTARGLLAIGRQNGNIELCTWVGPRAAQKSEFDDRAFQSDAAGWAVHTILPGQTNSKIEQLCFVNPPAQDTIQPRKLRLFSISGGSIVTEHFIPLHLAKLGARRDADVDDDDSQNNRPRPGTVSSLFGSRSTSNLDSHYPGETRTLPSLAGAVWSMAPSATGRYLALGCEDGSVRIIDLENDRFEHLASTSGQDRKIVPRFGKAKGKVISLCWGPPVRSSRSSSKRTDSTKKLASSDHNSDSDDSSSSDDSDNDDEDDDDDDEHQWHESFLVGGLALSTAVVWDASTGNITTKLAVQKNRTESTIVWSVATLPDGTIVTGDSTGRVTFFDARTRIPIPEATFRAHAASSDVLALCIGPDGKTVYSAGVDQKVAEYTKIDTSNGRGRWIQIASRRLHAHDIRALALDPPYSPLDATQAIANGTHANAAPSRLPVLLSGGVDFNLVLTPASPPSAIVKAQKSSTLASIPSAKAKPNKATLNKVEQEHASINPISSNPLTTFADTTQRRVPFVPTAARGGLLGGGSVAALCPSKGWIVLRREQSIGIWDLGSQSELLSVAQASQAGEPLQQQSPSWAKLLEMEVKVDSNLVCVAISHDGRYLAFSDLFETKLFELKQRRRPDSEPVELEPKKIKSFGKVFGGQERIAPSASALKFSPDSTRLVVCSLTGAYIHVLELPSQANGDSCKLLRSFGHHRRAAAISNAGGAGEQRQIAGRSSKANGDSNGHAQSTPQTDRVERSTTTIIQHAEISHDGAWLSTMSSDLQHHIFSLDSLTYGRTLSSPSSLPSGVVFHPSTSARFSSMLTLVFADNKVEFWDVESGKELTTTPSNVDTTATHKDEQSSRNQRKRANHSRSNSTTTSKKATTAADSRTTLVENLTTLKQSLQLRLSPLRDFAISALWCGDGSGNLANYTLVVYGATWICTARAAAAAAAQQEDAQGDIEMQDSSTLPATGGAGALLEWTIRTTAKYQPLLLVAQLAVEDAAEAAAAGGHLVVVERPYFELAKKLPAAFHRGARYGA</sequence>
<feature type="compositionally biased region" description="Polar residues" evidence="1">
    <location>
        <begin position="865"/>
        <end position="875"/>
    </location>
</feature>
<proteinExistence type="predicted"/>
<feature type="region of interest" description="Disordered" evidence="1">
    <location>
        <begin position="260"/>
        <end position="308"/>
    </location>
</feature>
<dbReference type="GO" id="GO:0034455">
    <property type="term" value="C:t-UTP complex"/>
    <property type="evidence" value="ECO:0007669"/>
    <property type="project" value="TreeGrafter"/>
</dbReference>
<protein>
    <submittedName>
        <fullName evidence="2">Related to UTP4-U3 snoRNP protein</fullName>
    </submittedName>
</protein>
<dbReference type="PANTHER" id="PTHR44163">
    <property type="entry name" value="U3 SMALL NUCLEOLAR RNA-ASSOCIATED PROTEIN 4 HOMOLOG"/>
    <property type="match status" value="1"/>
</dbReference>
<feature type="compositionally biased region" description="Polar residues" evidence="1">
    <location>
        <begin position="759"/>
        <end position="781"/>
    </location>
</feature>
<dbReference type="OrthoDB" id="8883818at2759"/>
<feature type="compositionally biased region" description="Low complexity" evidence="1">
    <location>
        <begin position="894"/>
        <end position="909"/>
    </location>
</feature>
<name>A0A127ZCJ7_9BASI</name>
<feature type="compositionally biased region" description="Acidic residues" evidence="1">
    <location>
        <begin position="286"/>
        <end position="307"/>
    </location>
</feature>
<dbReference type="GO" id="GO:0030686">
    <property type="term" value="C:90S preribosome"/>
    <property type="evidence" value="ECO:0007669"/>
    <property type="project" value="InterPro"/>
</dbReference>
<dbReference type="InterPro" id="IPR015943">
    <property type="entry name" value="WD40/YVTN_repeat-like_dom_sf"/>
</dbReference>
<dbReference type="GO" id="GO:0032040">
    <property type="term" value="C:small-subunit processome"/>
    <property type="evidence" value="ECO:0007669"/>
    <property type="project" value="TreeGrafter"/>
</dbReference>
<accession>A0A127ZCJ7</accession>
<dbReference type="SUPFAM" id="SSF50998">
    <property type="entry name" value="Quinoprotein alcohol dehydrogenase-like"/>
    <property type="match status" value="1"/>
</dbReference>
<dbReference type="PANTHER" id="PTHR44163:SF1">
    <property type="entry name" value="U3 SMALL NUCLEOLAR RNA-ASSOCIATED PROTEIN 4 HOMOLOG"/>
    <property type="match status" value="1"/>
</dbReference>
<dbReference type="GO" id="GO:0003723">
    <property type="term" value="F:RNA binding"/>
    <property type="evidence" value="ECO:0007669"/>
    <property type="project" value="TreeGrafter"/>
</dbReference>
<evidence type="ECO:0000313" key="2">
    <source>
        <dbReference type="EMBL" id="CDU23848.1"/>
    </source>
</evidence>
<feature type="region of interest" description="Disordered" evidence="1">
    <location>
        <begin position="150"/>
        <end position="184"/>
    </location>
</feature>
<dbReference type="Pfam" id="PF00400">
    <property type="entry name" value="WD40"/>
    <property type="match status" value="2"/>
</dbReference>
<gene>
    <name evidence="2" type="ORF">SPSC_02477</name>
</gene>
<dbReference type="AlphaFoldDB" id="A0A127ZCJ7"/>
<dbReference type="InterPro" id="IPR001680">
    <property type="entry name" value="WD40_rpt"/>
</dbReference>
<dbReference type="InterPro" id="IPR046351">
    <property type="entry name" value="UTP4"/>
</dbReference>
<dbReference type="EMBL" id="LK056664">
    <property type="protein sequence ID" value="CDU23848.1"/>
    <property type="molecule type" value="Genomic_DNA"/>
</dbReference>
<evidence type="ECO:0000256" key="1">
    <source>
        <dbReference type="SAM" id="MobiDB-lite"/>
    </source>
</evidence>
<dbReference type="SMART" id="SM00320">
    <property type="entry name" value="WD40"/>
    <property type="match status" value="4"/>
</dbReference>
<dbReference type="GO" id="GO:0000462">
    <property type="term" value="P:maturation of SSU-rRNA from tricistronic rRNA transcript (SSU-rRNA, 5.8S rRNA, LSU-rRNA)"/>
    <property type="evidence" value="ECO:0007669"/>
    <property type="project" value="InterPro"/>
</dbReference>
<dbReference type="InterPro" id="IPR011047">
    <property type="entry name" value="Quinoprotein_ADH-like_sf"/>
</dbReference>
<feature type="compositionally biased region" description="Basic and acidic residues" evidence="1">
    <location>
        <begin position="269"/>
        <end position="285"/>
    </location>
</feature>
<reference evidence="2" key="1">
    <citation type="submission" date="2014-06" db="EMBL/GenBank/DDBJ databases">
        <authorList>
            <person name="Ju J."/>
            <person name="Zhang J."/>
        </authorList>
    </citation>
    <scope>NUCLEOTIDE SEQUENCE</scope>
    <source>
        <strain evidence="2">SscI8</strain>
    </source>
</reference>
<feature type="region of interest" description="Disordered" evidence="1">
    <location>
        <begin position="741"/>
        <end position="781"/>
    </location>
</feature>
<feature type="compositionally biased region" description="Polar residues" evidence="1">
    <location>
        <begin position="166"/>
        <end position="180"/>
    </location>
</feature>
<dbReference type="Gene3D" id="2.130.10.10">
    <property type="entry name" value="YVTN repeat-like/Quinoprotein amine dehydrogenase"/>
    <property type="match status" value="2"/>
</dbReference>